<accession>A0AAP4B8F5</accession>
<protein>
    <submittedName>
        <fullName evidence="2">Glycosyltransferase family 4 protein</fullName>
    </submittedName>
</protein>
<dbReference type="EMBL" id="JASGBQ010000003">
    <property type="protein sequence ID" value="MDI9241565.1"/>
    <property type="molecule type" value="Genomic_DNA"/>
</dbReference>
<sequence>MNQKPRKKILLITNHSYMLWQFRRELISELMKENEVILSMPFVGHEEDFQKMGLRCINTDLDRRGINPMTDLKLINTYKKMLKQEKPDMVITYSIKPNVYAGLMCGKLGIPFCANVQGLGTAFQKPVLAQFVTVLYKMAFRKVRTVFFENQTNAEEFRKRHIIPIEKQTILRGAGINLEHYALQPYPVNDKVHFLFLGRIMREKGIDELFSAASRLHKEGFSFMVDLVGFFEDEYKKQVEDLENAGIVSFHGFQKDPRPFYAAADCVVLPSYHEGMSNVLLEAAAVGRPLITSDIPGCREAVDNGKTGILVKVKDTESLHAAMKNMINRSETDRQKMGLLGRKKMETEFRKELVVAETIRSLGLKKEKPL</sequence>
<keyword evidence="3" id="KW-1185">Reference proteome</keyword>
<dbReference type="Proteomes" id="UP001300383">
    <property type="component" value="Unassembled WGS sequence"/>
</dbReference>
<feature type="domain" description="Glycosyltransferase subfamily 4-like N-terminal" evidence="1">
    <location>
        <begin position="8"/>
        <end position="150"/>
    </location>
</feature>
<dbReference type="GO" id="GO:0016757">
    <property type="term" value="F:glycosyltransferase activity"/>
    <property type="evidence" value="ECO:0007669"/>
    <property type="project" value="TreeGrafter"/>
</dbReference>
<dbReference type="Pfam" id="PF13692">
    <property type="entry name" value="Glyco_trans_1_4"/>
    <property type="match status" value="1"/>
</dbReference>
<dbReference type="CDD" id="cd03808">
    <property type="entry name" value="GT4_CapM-like"/>
    <property type="match status" value="1"/>
</dbReference>
<comment type="caution">
    <text evidence="2">The sequence shown here is derived from an EMBL/GenBank/DDBJ whole genome shotgun (WGS) entry which is preliminary data.</text>
</comment>
<organism evidence="2 3">
    <name type="scientific">Fusibacillus kribbianus</name>
    <dbReference type="NCBI Taxonomy" id="3044208"/>
    <lineage>
        <taxon>Bacteria</taxon>
        <taxon>Bacillati</taxon>
        <taxon>Bacillota</taxon>
        <taxon>Clostridia</taxon>
        <taxon>Lachnospirales</taxon>
        <taxon>Lachnospiraceae</taxon>
        <taxon>Fusibacillus</taxon>
    </lineage>
</organism>
<dbReference type="SUPFAM" id="SSF53756">
    <property type="entry name" value="UDP-Glycosyltransferase/glycogen phosphorylase"/>
    <property type="match status" value="1"/>
</dbReference>
<dbReference type="PANTHER" id="PTHR12526">
    <property type="entry name" value="GLYCOSYLTRANSFERASE"/>
    <property type="match status" value="1"/>
</dbReference>
<dbReference type="Gene3D" id="3.40.50.2000">
    <property type="entry name" value="Glycogen Phosphorylase B"/>
    <property type="match status" value="2"/>
</dbReference>
<dbReference type="InterPro" id="IPR028098">
    <property type="entry name" value="Glyco_trans_4-like_N"/>
</dbReference>
<dbReference type="PANTHER" id="PTHR12526:SF638">
    <property type="entry name" value="SPORE COAT PROTEIN SA"/>
    <property type="match status" value="1"/>
</dbReference>
<dbReference type="AlphaFoldDB" id="A0AAP4B8F5"/>
<dbReference type="Pfam" id="PF13477">
    <property type="entry name" value="Glyco_trans_4_2"/>
    <property type="match status" value="1"/>
</dbReference>
<reference evidence="2 3" key="1">
    <citation type="submission" date="2023-05" db="EMBL/GenBank/DDBJ databases">
        <title>[ruminococcus] sp. nov., isolated from a pig farm feces dump.</title>
        <authorList>
            <person name="Chang Y.-H."/>
        </authorList>
    </citation>
    <scope>NUCLEOTIDE SEQUENCE [LARGE SCALE GENOMIC DNA]</scope>
    <source>
        <strain evidence="2 3">YH-rum2234</strain>
    </source>
</reference>
<gene>
    <name evidence="2" type="ORF">QJ036_03615</name>
</gene>
<evidence type="ECO:0000313" key="2">
    <source>
        <dbReference type="EMBL" id="MDI9241565.1"/>
    </source>
</evidence>
<evidence type="ECO:0000259" key="1">
    <source>
        <dbReference type="Pfam" id="PF13477"/>
    </source>
</evidence>
<proteinExistence type="predicted"/>
<evidence type="ECO:0000313" key="3">
    <source>
        <dbReference type="Proteomes" id="UP001300383"/>
    </source>
</evidence>
<dbReference type="RefSeq" id="WP_283230072.1">
    <property type="nucleotide sequence ID" value="NZ_JASGBQ010000003.1"/>
</dbReference>
<name>A0AAP4B8F5_9FIRM</name>